<keyword evidence="1" id="KW-0479">Metal-binding</keyword>
<reference evidence="5" key="1">
    <citation type="submission" date="2015-05" db="EMBL/GenBank/DDBJ databases">
        <authorList>
            <person name="Manzano-Marin A."/>
        </authorList>
    </citation>
    <scope>NUCLEOTIDE SEQUENCE [LARGE SCALE GENOMIC DNA]</scope>
    <source>
        <strain evidence="5">officinalis</strain>
    </source>
</reference>
<keyword evidence="1" id="KW-0997">Cell inner membrane</keyword>
<dbReference type="InterPro" id="IPR007686">
    <property type="entry name" value="YutG/PgpA"/>
</dbReference>
<comment type="catalytic activity">
    <reaction evidence="1">
        <text>a 1,2-diacyl-sn-glycero-3-phospho-(1'-sn-glycero-3'-phosphate) + H2O = a 1,2-diacyl-sn-glycero-3-phospho-(1'-sn-glycerol) + phosphate</text>
        <dbReference type="Rhea" id="RHEA:33751"/>
        <dbReference type="ChEBI" id="CHEBI:15377"/>
        <dbReference type="ChEBI" id="CHEBI:43474"/>
        <dbReference type="ChEBI" id="CHEBI:60110"/>
        <dbReference type="ChEBI" id="CHEBI:64716"/>
        <dbReference type="EC" id="3.1.3.27"/>
    </reaction>
</comment>
<dbReference type="PIRSF" id="PIRSF006162">
    <property type="entry name" value="PgpA"/>
    <property type="match status" value="1"/>
</dbReference>
<feature type="transmembrane region" description="Helical" evidence="2">
    <location>
        <begin position="87"/>
        <end position="111"/>
    </location>
</feature>
<dbReference type="GO" id="GO:0005886">
    <property type="term" value="C:plasma membrane"/>
    <property type="evidence" value="ECO:0007669"/>
    <property type="project" value="UniProtKB-SubCell"/>
</dbReference>
<dbReference type="SUPFAM" id="SSF101307">
    <property type="entry name" value="YutG-like"/>
    <property type="match status" value="1"/>
</dbReference>
<comment type="cofactor">
    <cofactor evidence="1">
        <name>Mg(2+)</name>
        <dbReference type="ChEBI" id="CHEBI:18420"/>
    </cofactor>
</comment>
<dbReference type="CDD" id="cd06971">
    <property type="entry name" value="PgpA"/>
    <property type="match status" value="1"/>
</dbReference>
<dbReference type="EC" id="3.1.3.27" evidence="1"/>
<feature type="domain" description="YutG/PgpA" evidence="3">
    <location>
        <begin position="13"/>
        <end position="153"/>
    </location>
</feature>
<keyword evidence="2" id="KW-1133">Transmembrane helix</keyword>
<comment type="function">
    <text evidence="1">Lipid phosphatase which dephosphorylates phosphatidylglycerophosphate (PGP) to phosphatidylglycerol (PG).</text>
</comment>
<dbReference type="GO" id="GO:0009395">
    <property type="term" value="P:phospholipid catabolic process"/>
    <property type="evidence" value="ECO:0007669"/>
    <property type="project" value="UniProtKB-KW"/>
</dbReference>
<sequence>MKKILINKCLWYLIATGFGSGLLSKVFPGTLGSIVAIMLWLFIVNISRLVLWIFIIIGFCIGCMICQQKYNKIKVYDHGSIVWDEFIGMWVTLMAIPCVNIKWLFIAFFIFRLFDILKPWPIYIFDKNINGGFNVMIDDIIAAIFSYIIICVISFIKRDF</sequence>
<keyword evidence="1 2" id="KW-0812">Transmembrane</keyword>
<evidence type="ECO:0000256" key="2">
    <source>
        <dbReference type="SAM" id="Phobius"/>
    </source>
</evidence>
<keyword evidence="1" id="KW-0595">Phospholipid degradation</keyword>
<keyword evidence="1 4" id="KW-0378">Hydrolase</keyword>
<protein>
    <recommendedName>
        <fullName evidence="1">Phosphatidylglycerophosphatase A</fullName>
        <ecNumber evidence="1">3.1.3.27</ecNumber>
    </recommendedName>
    <alternativeName>
        <fullName evidence="1">Phosphatidylglycerolphosphate phosphatase A</fullName>
    </alternativeName>
</protein>
<dbReference type="UniPathway" id="UPA00084">
    <property type="reaction ID" value="UER00504"/>
</dbReference>
<dbReference type="AlphaFoldDB" id="A0A0M6W826"/>
<dbReference type="InterPro" id="IPR036681">
    <property type="entry name" value="PgpA-like_sf"/>
</dbReference>
<keyword evidence="1" id="KW-0460">Magnesium</keyword>
<keyword evidence="1" id="KW-1208">Phospholipid metabolism</keyword>
<dbReference type="InterPro" id="IPR026037">
    <property type="entry name" value="PgpA"/>
</dbReference>
<evidence type="ECO:0000256" key="1">
    <source>
        <dbReference type="PIRNR" id="PIRNR006162"/>
    </source>
</evidence>
<dbReference type="Proteomes" id="UP000242301">
    <property type="component" value="Unassembled WGS sequence"/>
</dbReference>
<dbReference type="STRING" id="1715285.SOFFGTOCOR_0131"/>
<keyword evidence="1" id="KW-0442">Lipid degradation</keyword>
<dbReference type="PANTHER" id="PTHR36305">
    <property type="entry name" value="PHOSPHATIDYLGLYCEROPHOSPHATASE A"/>
    <property type="match status" value="1"/>
</dbReference>
<dbReference type="PANTHER" id="PTHR36305:SF1">
    <property type="entry name" value="PHOSPHATIDYLGLYCEROPHOSPHATASE A"/>
    <property type="match status" value="1"/>
</dbReference>
<evidence type="ECO:0000259" key="3">
    <source>
        <dbReference type="Pfam" id="PF04608"/>
    </source>
</evidence>
<dbReference type="Pfam" id="PF04608">
    <property type="entry name" value="PgpA"/>
    <property type="match status" value="1"/>
</dbReference>
<keyword evidence="5" id="KW-1185">Reference proteome</keyword>
<keyword evidence="1 2" id="KW-0472">Membrane</keyword>
<dbReference type="GO" id="GO:0006655">
    <property type="term" value="P:phosphatidylglycerol biosynthetic process"/>
    <property type="evidence" value="ECO:0007669"/>
    <property type="project" value="UniProtKB-UniPathway"/>
</dbReference>
<dbReference type="EMBL" id="CVRF01000001">
    <property type="protein sequence ID" value="CRK85572.1"/>
    <property type="molecule type" value="Genomic_DNA"/>
</dbReference>
<feature type="transmembrane region" description="Helical" evidence="2">
    <location>
        <begin position="131"/>
        <end position="156"/>
    </location>
</feature>
<organism evidence="4 5">
    <name type="scientific">Candidatus Providencia siddallii</name>
    <dbReference type="NCBI Taxonomy" id="1715285"/>
    <lineage>
        <taxon>Bacteria</taxon>
        <taxon>Pseudomonadati</taxon>
        <taxon>Pseudomonadota</taxon>
        <taxon>Gammaproteobacteria</taxon>
        <taxon>Enterobacterales</taxon>
        <taxon>Morganellaceae</taxon>
        <taxon>Providencia</taxon>
    </lineage>
</organism>
<accession>A0A0M6W826</accession>
<evidence type="ECO:0000313" key="4">
    <source>
        <dbReference type="EMBL" id="CRK85572.1"/>
    </source>
</evidence>
<comment type="pathway">
    <text evidence="1">Phospholipid metabolism; phosphatidylglycerol biosynthesis; phosphatidylglycerol from CDP-diacylglycerol: step 2/2.</text>
</comment>
<keyword evidence="1" id="KW-1003">Cell membrane</keyword>
<comment type="subcellular location">
    <subcellularLocation>
        <location evidence="1">Cell inner membrane</location>
        <topology evidence="1">Multi-pass membrane protein</topology>
    </subcellularLocation>
</comment>
<feature type="transmembrane region" description="Helical" evidence="2">
    <location>
        <begin position="49"/>
        <end position="66"/>
    </location>
</feature>
<dbReference type="GO" id="GO:0008962">
    <property type="term" value="F:phosphatidylglycerophosphatase activity"/>
    <property type="evidence" value="ECO:0007669"/>
    <property type="project" value="UniProtKB-EC"/>
</dbReference>
<gene>
    <name evidence="4" type="primary">pgpA</name>
    <name evidence="4" type="ORF">SOFFGTOCOR_0131</name>
</gene>
<dbReference type="GO" id="GO:0046872">
    <property type="term" value="F:metal ion binding"/>
    <property type="evidence" value="ECO:0007669"/>
    <property type="project" value="UniProtKB-KW"/>
</dbReference>
<evidence type="ECO:0000313" key="5">
    <source>
        <dbReference type="Proteomes" id="UP000242301"/>
    </source>
</evidence>
<feature type="transmembrane region" description="Helical" evidence="2">
    <location>
        <begin position="12"/>
        <end position="43"/>
    </location>
</feature>
<name>A0A0M6W826_9GAMM</name>
<keyword evidence="1" id="KW-0443">Lipid metabolism</keyword>
<proteinExistence type="predicted"/>